<dbReference type="InterPro" id="IPR010989">
    <property type="entry name" value="SNARE"/>
</dbReference>
<evidence type="ECO:0000256" key="7">
    <source>
        <dbReference type="ARBA" id="ARBA00023034"/>
    </source>
</evidence>
<feature type="transmembrane region" description="Helical" evidence="10">
    <location>
        <begin position="287"/>
        <end position="304"/>
    </location>
</feature>
<dbReference type="SMART" id="SM00397">
    <property type="entry name" value="t_SNARE"/>
    <property type="match status" value="1"/>
</dbReference>
<organism evidence="12">
    <name type="scientific">Rhizopus microsporus var. microsporus</name>
    <dbReference type="NCBI Taxonomy" id="86635"/>
    <lineage>
        <taxon>Eukaryota</taxon>
        <taxon>Fungi</taxon>
        <taxon>Fungi incertae sedis</taxon>
        <taxon>Mucoromycota</taxon>
        <taxon>Mucoromycotina</taxon>
        <taxon>Mucoromycetes</taxon>
        <taxon>Mucorales</taxon>
        <taxon>Mucorineae</taxon>
        <taxon>Rhizopodaceae</taxon>
        <taxon>Rhizopus</taxon>
    </lineage>
</organism>
<evidence type="ECO:0000256" key="9">
    <source>
        <dbReference type="ARBA" id="ARBA00023136"/>
    </source>
</evidence>
<dbReference type="EMBL" id="KV921969">
    <property type="protein sequence ID" value="ORE04516.1"/>
    <property type="molecule type" value="Genomic_DNA"/>
</dbReference>
<keyword evidence="4 10" id="KW-0812">Transmembrane</keyword>
<dbReference type="PANTHER" id="PTHR19957">
    <property type="entry name" value="SYNTAXIN"/>
    <property type="match status" value="1"/>
</dbReference>
<name>A0A1X0QXP1_RHIZD</name>
<dbReference type="AlphaFoldDB" id="A0A1X0QXP1"/>
<accession>A0A1X0QXP1</accession>
<evidence type="ECO:0000256" key="4">
    <source>
        <dbReference type="ARBA" id="ARBA00022692"/>
    </source>
</evidence>
<dbReference type="GO" id="GO:0048278">
    <property type="term" value="P:vesicle docking"/>
    <property type="evidence" value="ECO:0007669"/>
    <property type="project" value="TreeGrafter"/>
</dbReference>
<dbReference type="GO" id="GO:0006906">
    <property type="term" value="P:vesicle fusion"/>
    <property type="evidence" value="ECO:0007669"/>
    <property type="project" value="TreeGrafter"/>
</dbReference>
<evidence type="ECO:0000259" key="11">
    <source>
        <dbReference type="PROSITE" id="PS50192"/>
    </source>
</evidence>
<protein>
    <submittedName>
        <fullName evidence="12">t-SNARE</fullName>
    </submittedName>
</protein>
<dbReference type="PANTHER" id="PTHR19957:SF83">
    <property type="entry name" value="SYNTAXIN-16"/>
    <property type="match status" value="1"/>
</dbReference>
<comment type="similarity">
    <text evidence="2">Belongs to the syntaxin family.</text>
</comment>
<dbReference type="Pfam" id="PF05739">
    <property type="entry name" value="SNARE"/>
    <property type="match status" value="1"/>
</dbReference>
<evidence type="ECO:0000256" key="6">
    <source>
        <dbReference type="ARBA" id="ARBA00022989"/>
    </source>
</evidence>
<comment type="subcellular location">
    <subcellularLocation>
        <location evidence="1">Golgi apparatus membrane</location>
        <topology evidence="1">Single-pass type IV membrane protein</topology>
    </subcellularLocation>
</comment>
<proteinExistence type="inferred from homology"/>
<evidence type="ECO:0000313" key="12">
    <source>
        <dbReference type="EMBL" id="ORE04516.1"/>
    </source>
</evidence>
<keyword evidence="3" id="KW-0813">Transport</keyword>
<evidence type="ECO:0000256" key="8">
    <source>
        <dbReference type="ARBA" id="ARBA00023054"/>
    </source>
</evidence>
<feature type="domain" description="T-SNARE coiled-coil homology" evidence="11">
    <location>
        <begin position="213"/>
        <end position="275"/>
    </location>
</feature>
<dbReference type="InterPro" id="IPR000727">
    <property type="entry name" value="T_SNARE_dom"/>
</dbReference>
<dbReference type="SUPFAM" id="SSF47661">
    <property type="entry name" value="t-snare proteins"/>
    <property type="match status" value="1"/>
</dbReference>
<keyword evidence="7" id="KW-0333">Golgi apparatus</keyword>
<gene>
    <name evidence="12" type="ORF">BCV72DRAFT_211103</name>
</gene>
<dbReference type="GO" id="GO:0000149">
    <property type="term" value="F:SNARE binding"/>
    <property type="evidence" value="ECO:0007669"/>
    <property type="project" value="TreeGrafter"/>
</dbReference>
<sequence>MATRSRTLLFLQYRNSYARAQSSAPHFSAGASETEGLIESSDHVIEMSVLPPQWFLILKSITIVTRLKGMHRKHLLPGFDDRSSDEAAIEALTTEITNEFYRIKRDIQRIGVGKNASNQESVITRNIQTSLATKVQEVSSSFRKIQSSYLQSKLGDLRSNLTLYMIIEMQGQENKKVNILGSNLSNEAAELLLDEDAQIGFTESQLAVLESSEHNIDQREKEINQIAKSIHQLAEIFRDLQTLVLDQGTVLDRIDYNIEQTNIQVKEAVVQLDKGAKYQSKTRKRKLMLLLILIIMLLIVILIVKPKRR</sequence>
<keyword evidence="8" id="KW-0175">Coiled coil</keyword>
<evidence type="ECO:0000256" key="10">
    <source>
        <dbReference type="SAM" id="Phobius"/>
    </source>
</evidence>
<dbReference type="OrthoDB" id="10251371at2759"/>
<dbReference type="GO" id="GO:0000139">
    <property type="term" value="C:Golgi membrane"/>
    <property type="evidence" value="ECO:0007669"/>
    <property type="project" value="UniProtKB-SubCell"/>
</dbReference>
<dbReference type="GO" id="GO:0006886">
    <property type="term" value="P:intracellular protein transport"/>
    <property type="evidence" value="ECO:0007669"/>
    <property type="project" value="TreeGrafter"/>
</dbReference>
<dbReference type="Gene3D" id="1.20.58.70">
    <property type="match status" value="1"/>
</dbReference>
<dbReference type="Proteomes" id="UP000242414">
    <property type="component" value="Unassembled WGS sequence"/>
</dbReference>
<keyword evidence="6 10" id="KW-1133">Transmembrane helix</keyword>
<dbReference type="CDD" id="cd15845">
    <property type="entry name" value="SNARE_syntaxin16"/>
    <property type="match status" value="1"/>
</dbReference>
<evidence type="ECO:0000256" key="2">
    <source>
        <dbReference type="ARBA" id="ARBA00009063"/>
    </source>
</evidence>
<keyword evidence="9 10" id="KW-0472">Membrane</keyword>
<evidence type="ECO:0000256" key="5">
    <source>
        <dbReference type="ARBA" id="ARBA00022927"/>
    </source>
</evidence>
<dbReference type="InterPro" id="IPR045242">
    <property type="entry name" value="Syntaxin"/>
</dbReference>
<evidence type="ECO:0000256" key="3">
    <source>
        <dbReference type="ARBA" id="ARBA00022448"/>
    </source>
</evidence>
<dbReference type="PROSITE" id="PS50192">
    <property type="entry name" value="T_SNARE"/>
    <property type="match status" value="1"/>
</dbReference>
<keyword evidence="5" id="KW-0653">Protein transport</keyword>
<dbReference type="GO" id="GO:0031201">
    <property type="term" value="C:SNARE complex"/>
    <property type="evidence" value="ECO:0007669"/>
    <property type="project" value="TreeGrafter"/>
</dbReference>
<dbReference type="GO" id="GO:0005484">
    <property type="term" value="F:SNAP receptor activity"/>
    <property type="evidence" value="ECO:0007669"/>
    <property type="project" value="TreeGrafter"/>
</dbReference>
<reference evidence="12" key="1">
    <citation type="journal article" date="2016" name="Proc. Natl. Acad. Sci. U.S.A.">
        <title>Lipid metabolic changes in an early divergent fungus govern the establishment of a mutualistic symbiosis with endobacteria.</title>
        <authorList>
            <person name="Lastovetsky O.A."/>
            <person name="Gaspar M.L."/>
            <person name="Mondo S.J."/>
            <person name="LaButti K.M."/>
            <person name="Sandor L."/>
            <person name="Grigoriev I.V."/>
            <person name="Henry S.A."/>
            <person name="Pawlowska T.E."/>
        </authorList>
    </citation>
    <scope>NUCLEOTIDE SEQUENCE [LARGE SCALE GENOMIC DNA]</scope>
    <source>
        <strain evidence="12">ATCC 52814</strain>
    </source>
</reference>
<evidence type="ECO:0000256" key="1">
    <source>
        <dbReference type="ARBA" id="ARBA00004409"/>
    </source>
</evidence>
<dbReference type="VEuPathDB" id="FungiDB:BCV72DRAFT_211103"/>